<dbReference type="EMBL" id="BK032733">
    <property type="protein sequence ID" value="DAF57367.1"/>
    <property type="molecule type" value="Genomic_DNA"/>
</dbReference>
<name>A0A8S5T318_9CAUD</name>
<reference evidence="2" key="1">
    <citation type="journal article" date="2021" name="Proc. Natl. Acad. Sci. U.S.A.">
        <title>A Catalog of Tens of Thousands of Viruses from Human Metagenomes Reveals Hidden Associations with Chronic Diseases.</title>
        <authorList>
            <person name="Tisza M.J."/>
            <person name="Buck C.B."/>
        </authorList>
    </citation>
    <scope>NUCLEOTIDE SEQUENCE</scope>
    <source>
        <strain evidence="2">Ctefc32</strain>
    </source>
</reference>
<protein>
    <submittedName>
        <fullName evidence="2">Glycoside hydrolase family protein</fullName>
    </submittedName>
</protein>
<evidence type="ECO:0000256" key="1">
    <source>
        <dbReference type="SAM" id="MobiDB-lite"/>
    </source>
</evidence>
<organism evidence="2">
    <name type="scientific">Podoviridae sp. ctefc32</name>
    <dbReference type="NCBI Taxonomy" id="2827742"/>
    <lineage>
        <taxon>Viruses</taxon>
        <taxon>Duplodnaviria</taxon>
        <taxon>Heunggongvirae</taxon>
        <taxon>Uroviricota</taxon>
        <taxon>Caudoviricetes</taxon>
    </lineage>
</organism>
<keyword evidence="2" id="KW-0378">Hydrolase</keyword>
<proteinExistence type="predicted"/>
<evidence type="ECO:0000313" key="2">
    <source>
        <dbReference type="EMBL" id="DAF57367.1"/>
    </source>
</evidence>
<dbReference type="GO" id="GO:0016787">
    <property type="term" value="F:hydrolase activity"/>
    <property type="evidence" value="ECO:0007669"/>
    <property type="project" value="UniProtKB-KW"/>
</dbReference>
<feature type="region of interest" description="Disordered" evidence="1">
    <location>
        <begin position="1"/>
        <end position="23"/>
    </location>
</feature>
<accession>A0A8S5T318</accession>
<sequence length="35" mass="4021">MSNSNLVTRWWPANPTNYTNGREGNKIQGIVVHHE</sequence>